<feature type="transmembrane region" description="Helical" evidence="19">
    <location>
        <begin position="103"/>
        <end position="125"/>
    </location>
</feature>
<evidence type="ECO:0000256" key="7">
    <source>
        <dbReference type="ARBA" id="ARBA00022741"/>
    </source>
</evidence>
<dbReference type="GO" id="GO:0046872">
    <property type="term" value="F:metal ion binding"/>
    <property type="evidence" value="ECO:0007669"/>
    <property type="project" value="UniProtKB-KW"/>
</dbReference>
<feature type="binding site" evidence="18">
    <location>
        <position position="82"/>
    </location>
    <ligand>
        <name>a divalent metal cation</name>
        <dbReference type="ChEBI" id="CHEBI:60240"/>
    </ligand>
</feature>
<keyword evidence="10 19" id="KW-1133">Transmembrane helix</keyword>
<evidence type="ECO:0000256" key="16">
    <source>
        <dbReference type="PIRSR" id="PIRSR600829-2"/>
    </source>
</evidence>
<evidence type="ECO:0000256" key="14">
    <source>
        <dbReference type="ARBA" id="ARBA00023264"/>
    </source>
</evidence>
<keyword evidence="14" id="KW-1208">Phospholipid metabolism</keyword>
<evidence type="ECO:0000256" key="8">
    <source>
        <dbReference type="ARBA" id="ARBA00022777"/>
    </source>
</evidence>
<comment type="similarity">
    <text evidence="2">Belongs to the bacterial diacylglycerol kinase family.</text>
</comment>
<keyword evidence="7 17" id="KW-0547">Nucleotide-binding</keyword>
<comment type="cofactor">
    <cofactor evidence="18">
        <name>Mg(2+)</name>
        <dbReference type="ChEBI" id="CHEBI:18420"/>
    </cofactor>
    <text evidence="18">Mn(2+), Zn(2+), Cd(2+) and Co(2+) support activity to lesser extents.</text>
</comment>
<dbReference type="PANTHER" id="PTHR34299:SF1">
    <property type="entry name" value="DIACYLGLYCEROL KINASE"/>
    <property type="match status" value="1"/>
</dbReference>
<keyword evidence="4" id="KW-0444">Lipid biosynthesis</keyword>
<comment type="subcellular location">
    <subcellularLocation>
        <location evidence="1">Cell membrane</location>
        <topology evidence="1">Multi-pass membrane protein</topology>
    </subcellularLocation>
</comment>
<keyword evidence="21" id="KW-1185">Reference proteome</keyword>
<keyword evidence="13" id="KW-0594">Phospholipid biosynthesis</keyword>
<keyword evidence="18" id="KW-0479">Metal-binding</keyword>
<evidence type="ECO:0000256" key="17">
    <source>
        <dbReference type="PIRSR" id="PIRSR600829-3"/>
    </source>
</evidence>
<evidence type="ECO:0000256" key="13">
    <source>
        <dbReference type="ARBA" id="ARBA00023209"/>
    </source>
</evidence>
<dbReference type="KEGG" id="xak:KIMC2_10710"/>
<evidence type="ECO:0000256" key="11">
    <source>
        <dbReference type="ARBA" id="ARBA00023098"/>
    </source>
</evidence>
<dbReference type="Pfam" id="PF01219">
    <property type="entry name" value="DAGK_prokar"/>
    <property type="match status" value="1"/>
</dbReference>
<organism evidence="20 21">
    <name type="scientific">Xylocopilactobacillus apis</name>
    <dbReference type="NCBI Taxonomy" id="2932183"/>
    <lineage>
        <taxon>Bacteria</taxon>
        <taxon>Bacillati</taxon>
        <taxon>Bacillota</taxon>
        <taxon>Bacilli</taxon>
        <taxon>Lactobacillales</taxon>
        <taxon>Lactobacillaceae</taxon>
        <taxon>Xylocopilactobacillus</taxon>
    </lineage>
</organism>
<keyword evidence="12 19" id="KW-0472">Membrane</keyword>
<evidence type="ECO:0000256" key="4">
    <source>
        <dbReference type="ARBA" id="ARBA00022516"/>
    </source>
</evidence>
<evidence type="ECO:0000256" key="18">
    <source>
        <dbReference type="PIRSR" id="PIRSR600829-4"/>
    </source>
</evidence>
<dbReference type="Proteomes" id="UP001321804">
    <property type="component" value="Chromosome"/>
</dbReference>
<dbReference type="GO" id="GO:0016301">
    <property type="term" value="F:kinase activity"/>
    <property type="evidence" value="ECO:0007669"/>
    <property type="project" value="UniProtKB-KW"/>
</dbReference>
<dbReference type="InterPro" id="IPR000829">
    <property type="entry name" value="DAGK"/>
</dbReference>
<dbReference type="GO" id="GO:0008654">
    <property type="term" value="P:phospholipid biosynthetic process"/>
    <property type="evidence" value="ECO:0007669"/>
    <property type="project" value="UniProtKB-KW"/>
</dbReference>
<dbReference type="RefSeq" id="WP_317698466.1">
    <property type="nucleotide sequence ID" value="NZ_AP026801.1"/>
</dbReference>
<dbReference type="GO" id="GO:0005886">
    <property type="term" value="C:plasma membrane"/>
    <property type="evidence" value="ECO:0007669"/>
    <property type="project" value="UniProtKB-SubCell"/>
</dbReference>
<evidence type="ECO:0000256" key="9">
    <source>
        <dbReference type="ARBA" id="ARBA00022840"/>
    </source>
</evidence>
<evidence type="ECO:0000313" key="20">
    <source>
        <dbReference type="EMBL" id="BDR56509.1"/>
    </source>
</evidence>
<dbReference type="Gene3D" id="1.10.287.3610">
    <property type="match status" value="1"/>
</dbReference>
<dbReference type="PANTHER" id="PTHR34299">
    <property type="entry name" value="DIACYLGLYCEROL KINASE"/>
    <property type="match status" value="1"/>
</dbReference>
<evidence type="ECO:0000256" key="3">
    <source>
        <dbReference type="ARBA" id="ARBA00022475"/>
    </source>
</evidence>
<proteinExistence type="inferred from homology"/>
<evidence type="ECO:0000256" key="1">
    <source>
        <dbReference type="ARBA" id="ARBA00004651"/>
    </source>
</evidence>
<keyword evidence="6 19" id="KW-0812">Transmembrane</keyword>
<feature type="binding site" evidence="18">
    <location>
        <position position="34"/>
    </location>
    <ligand>
        <name>a divalent metal cation</name>
        <dbReference type="ChEBI" id="CHEBI:60240"/>
    </ligand>
</feature>
<evidence type="ECO:0000256" key="15">
    <source>
        <dbReference type="PIRSR" id="PIRSR600829-1"/>
    </source>
</evidence>
<protein>
    <submittedName>
        <fullName evidence="20">Diacylglycerol kinase</fullName>
    </submittedName>
</protein>
<keyword evidence="11" id="KW-0443">Lipid metabolism</keyword>
<evidence type="ECO:0000256" key="19">
    <source>
        <dbReference type="SAM" id="Phobius"/>
    </source>
</evidence>
<dbReference type="EMBL" id="AP026801">
    <property type="protein sequence ID" value="BDR56509.1"/>
    <property type="molecule type" value="Genomic_DNA"/>
</dbReference>
<evidence type="ECO:0000256" key="2">
    <source>
        <dbReference type="ARBA" id="ARBA00005967"/>
    </source>
</evidence>
<feature type="binding site" evidence="16">
    <location>
        <position position="75"/>
    </location>
    <ligand>
        <name>substrate</name>
    </ligand>
</feature>
<keyword evidence="9 17" id="KW-0067">ATP-binding</keyword>
<sequence length="130" mass="14728">MKRTALKDNSYKHTNLFQAAKSAVNGLFYAFKEERNLKIDILVFLVLWCIMLSLNFSVVEKIICCLNWALIVSMEVINTVFERVIDRIWGEDYNEEVKILKDMAAGAVFFLSASLVIIVGALCIVKLGGF</sequence>
<feature type="binding site" evidence="17">
    <location>
        <begin position="101"/>
        <end position="102"/>
    </location>
    <ligand>
        <name>ATP</name>
        <dbReference type="ChEBI" id="CHEBI:30616"/>
    </ligand>
</feature>
<feature type="transmembrane region" description="Helical" evidence="19">
    <location>
        <begin position="41"/>
        <end position="71"/>
    </location>
</feature>
<dbReference type="GO" id="GO:0005524">
    <property type="term" value="F:ATP binding"/>
    <property type="evidence" value="ECO:0007669"/>
    <property type="project" value="UniProtKB-KW"/>
</dbReference>
<reference evidence="20 21" key="1">
    <citation type="journal article" date="2023" name="Microbiol. Spectr.">
        <title>Symbiosis of Carpenter Bees with Uncharacterized Lactic Acid Bacteria Showing NAD Auxotrophy.</title>
        <authorList>
            <person name="Kawasaki S."/>
            <person name="Ozawa K."/>
            <person name="Mori T."/>
            <person name="Yamamoto A."/>
            <person name="Ito M."/>
            <person name="Ohkuma M."/>
            <person name="Sakamoto M."/>
            <person name="Matsutani M."/>
        </authorList>
    </citation>
    <scope>NUCLEOTIDE SEQUENCE [LARGE SCALE GENOMIC DNA]</scope>
    <source>
        <strain evidence="20 21">KimC2</strain>
    </source>
</reference>
<keyword evidence="5" id="KW-0808">Transferase</keyword>
<dbReference type="CDD" id="cd14263">
    <property type="entry name" value="DAGK_IM_like"/>
    <property type="match status" value="1"/>
</dbReference>
<evidence type="ECO:0000256" key="12">
    <source>
        <dbReference type="ARBA" id="ARBA00023136"/>
    </source>
</evidence>
<evidence type="ECO:0000256" key="5">
    <source>
        <dbReference type="ARBA" id="ARBA00022679"/>
    </source>
</evidence>
<evidence type="ECO:0000256" key="6">
    <source>
        <dbReference type="ARBA" id="ARBA00022692"/>
    </source>
</evidence>
<dbReference type="InterPro" id="IPR036945">
    <property type="entry name" value="DAGK_sf"/>
</dbReference>
<feature type="binding site" evidence="17">
    <location>
        <position position="82"/>
    </location>
    <ligand>
        <name>ATP</name>
        <dbReference type="ChEBI" id="CHEBI:30616"/>
    </ligand>
</feature>
<accession>A0AAU9DLP5</accession>
<name>A0AAU9DLP5_9LACO</name>
<feature type="active site" description="Proton acceptor" evidence="15">
    <location>
        <position position="75"/>
    </location>
</feature>
<evidence type="ECO:0000313" key="21">
    <source>
        <dbReference type="Proteomes" id="UP001321804"/>
    </source>
</evidence>
<keyword evidence="3" id="KW-1003">Cell membrane</keyword>
<dbReference type="AlphaFoldDB" id="A0AAU9DLP5"/>
<feature type="binding site" evidence="17">
    <location>
        <position position="34"/>
    </location>
    <ligand>
        <name>ATP</name>
        <dbReference type="ChEBI" id="CHEBI:30616"/>
    </ligand>
</feature>
<evidence type="ECO:0000256" key="10">
    <source>
        <dbReference type="ARBA" id="ARBA00022989"/>
    </source>
</evidence>
<keyword evidence="18" id="KW-0460">Magnesium</keyword>
<gene>
    <name evidence="20" type="primary">dgkA</name>
    <name evidence="20" type="ORF">KIMC2_10710</name>
</gene>
<keyword evidence="8 20" id="KW-0418">Kinase</keyword>